<evidence type="ECO:0000313" key="4">
    <source>
        <dbReference type="EMBL" id="KAK2606522.1"/>
    </source>
</evidence>
<dbReference type="InterPro" id="IPR001509">
    <property type="entry name" value="Epimerase_deHydtase"/>
</dbReference>
<evidence type="ECO:0000259" key="3">
    <source>
        <dbReference type="Pfam" id="PF01370"/>
    </source>
</evidence>
<dbReference type="PANTHER" id="PTHR10366">
    <property type="entry name" value="NAD DEPENDENT EPIMERASE/DEHYDRATASE"/>
    <property type="match status" value="1"/>
</dbReference>
<proteinExistence type="inferred from homology"/>
<dbReference type="PANTHER" id="PTHR10366:SF562">
    <property type="entry name" value="ALDEHYDE REDUCTASE II (AFU_ORTHOLOGUE AFUA_1G11360)"/>
    <property type="match status" value="1"/>
</dbReference>
<dbReference type="AlphaFoldDB" id="A0AAD9SE39"/>
<gene>
    <name evidence="4" type="ORF">N8I77_005265</name>
</gene>
<dbReference type="InterPro" id="IPR050425">
    <property type="entry name" value="NAD(P)_dehydrat-like"/>
</dbReference>
<organism evidence="4 5">
    <name type="scientific">Phomopsis amygdali</name>
    <name type="common">Fusicoccum amygdali</name>
    <dbReference type="NCBI Taxonomy" id="1214568"/>
    <lineage>
        <taxon>Eukaryota</taxon>
        <taxon>Fungi</taxon>
        <taxon>Dikarya</taxon>
        <taxon>Ascomycota</taxon>
        <taxon>Pezizomycotina</taxon>
        <taxon>Sordariomycetes</taxon>
        <taxon>Sordariomycetidae</taxon>
        <taxon>Diaporthales</taxon>
        <taxon>Diaporthaceae</taxon>
        <taxon>Diaporthe</taxon>
    </lineage>
</organism>
<keyword evidence="5" id="KW-1185">Reference proteome</keyword>
<feature type="domain" description="NAD-dependent epimerase/dehydratase" evidence="3">
    <location>
        <begin position="20"/>
        <end position="206"/>
    </location>
</feature>
<dbReference type="Proteomes" id="UP001265746">
    <property type="component" value="Unassembled WGS sequence"/>
</dbReference>
<evidence type="ECO:0000256" key="1">
    <source>
        <dbReference type="ARBA" id="ARBA00023002"/>
    </source>
</evidence>
<evidence type="ECO:0000256" key="2">
    <source>
        <dbReference type="ARBA" id="ARBA00023445"/>
    </source>
</evidence>
<dbReference type="EMBL" id="JAUJFL010000003">
    <property type="protein sequence ID" value="KAK2606522.1"/>
    <property type="molecule type" value="Genomic_DNA"/>
</dbReference>
<comment type="caution">
    <text evidence="4">The sequence shown here is derived from an EMBL/GenBank/DDBJ whole genome shotgun (WGS) entry which is preliminary data.</text>
</comment>
<dbReference type="InterPro" id="IPR036291">
    <property type="entry name" value="NAD(P)-bd_dom_sf"/>
</dbReference>
<reference evidence="4" key="1">
    <citation type="submission" date="2023-06" db="EMBL/GenBank/DDBJ databases">
        <authorList>
            <person name="Noh H."/>
        </authorList>
    </citation>
    <scope>NUCLEOTIDE SEQUENCE</scope>
    <source>
        <strain evidence="4">DUCC20226</strain>
    </source>
</reference>
<keyword evidence="1" id="KW-0560">Oxidoreductase</keyword>
<dbReference type="Gene3D" id="3.40.50.720">
    <property type="entry name" value="NAD(P)-binding Rossmann-like Domain"/>
    <property type="match status" value="1"/>
</dbReference>
<accession>A0AAD9SE39</accession>
<name>A0AAD9SE39_PHOAM</name>
<dbReference type="Pfam" id="PF01370">
    <property type="entry name" value="Epimerase"/>
    <property type="match status" value="1"/>
</dbReference>
<sequence length="344" mass="37246">MASHSRILRDPFLDPSSTLILVTGASGHIASNVVREALDLGYRVRGTARTSEKCESTVAEHHNHPNYTTAVVSDFAHPSDEITAAVKGVDSIIHVASDTTFSEDADHVINTVVAGTENFLRAAAREPRVKRFTLTSSSTAALLSKPGVEGIVATADTWDDEAVEAVKTKGTIIGPNFYAFLVYAASKTQGERALWNFMKNEKSSFVANAILPGYNIGRLVGSAGATGGFAIRLFKEGTAAVIPQYFVDIVDNARLHLCAAVLDESLKNERIFAFAEPVNVKDAVAAIKKVRPDADESKMKIDPNEQRDLSKVPNEVGARLLKQWYGQDGYKSLQQSIKENLEGI</sequence>
<evidence type="ECO:0000313" key="5">
    <source>
        <dbReference type="Proteomes" id="UP001265746"/>
    </source>
</evidence>
<protein>
    <recommendedName>
        <fullName evidence="3">NAD-dependent epimerase/dehydratase domain-containing protein</fullName>
    </recommendedName>
</protein>
<dbReference type="GO" id="GO:0016616">
    <property type="term" value="F:oxidoreductase activity, acting on the CH-OH group of donors, NAD or NADP as acceptor"/>
    <property type="evidence" value="ECO:0007669"/>
    <property type="project" value="TreeGrafter"/>
</dbReference>
<dbReference type="SUPFAM" id="SSF51735">
    <property type="entry name" value="NAD(P)-binding Rossmann-fold domains"/>
    <property type="match status" value="1"/>
</dbReference>
<comment type="similarity">
    <text evidence="2">Belongs to the NAD(P)-dependent epimerase/dehydratase family. Dihydroflavonol-4-reductase subfamily.</text>
</comment>